<dbReference type="Pfam" id="PF17912">
    <property type="entry name" value="OB_MalK"/>
    <property type="match status" value="1"/>
</dbReference>
<evidence type="ECO:0000256" key="8">
    <source>
        <dbReference type="ARBA" id="ARBA00023136"/>
    </source>
</evidence>
<reference evidence="11 12" key="1">
    <citation type="submission" date="2014-09" db="EMBL/GenBank/DDBJ databases">
        <title>Draft genome of Bradyrhizobium japonicum Is-34.</title>
        <authorList>
            <person name="Tsurumaru H."/>
            <person name="Yamakawa T."/>
            <person name="Hashimoto S."/>
            <person name="Okizaki K."/>
            <person name="Kanesaki Y."/>
            <person name="Yoshikawa H."/>
            <person name="Yajima S."/>
        </authorList>
    </citation>
    <scope>NUCLEOTIDE SEQUENCE [LARGE SCALE GENOMIC DNA]</scope>
    <source>
        <strain evidence="11 12">Is-34</strain>
    </source>
</reference>
<dbReference type="InterPro" id="IPR047641">
    <property type="entry name" value="ABC_transpr_MalK/UgpC-like"/>
</dbReference>
<dbReference type="CDD" id="cd03301">
    <property type="entry name" value="ABC_MalK_N"/>
    <property type="match status" value="1"/>
</dbReference>
<gene>
    <name evidence="11" type="ORF">MA20_20260</name>
</gene>
<dbReference type="SUPFAM" id="SSF52540">
    <property type="entry name" value="P-loop containing nucleoside triphosphate hydrolases"/>
    <property type="match status" value="1"/>
</dbReference>
<comment type="function">
    <text evidence="9">Involved in beta-(1--&gt;2)glucan export. Transmembrane domains (TMD) form a pore in the inner membrane and the ATP-binding domain (NBD) is responsible for energy generation.</text>
</comment>
<evidence type="ECO:0000256" key="4">
    <source>
        <dbReference type="ARBA" id="ARBA00022475"/>
    </source>
</evidence>
<dbReference type="InterPro" id="IPR015855">
    <property type="entry name" value="ABC_transpr_MalK-like"/>
</dbReference>
<dbReference type="RefSeq" id="WP_041956611.1">
    <property type="nucleotide sequence ID" value="NZ_JRPN01000017.1"/>
</dbReference>
<dbReference type="AlphaFoldDB" id="A0A0A3XXD0"/>
<comment type="caution">
    <text evidence="11">The sequence shown here is derived from an EMBL/GenBank/DDBJ whole genome shotgun (WGS) entry which is preliminary data.</text>
</comment>
<dbReference type="eggNOG" id="COG3842">
    <property type="taxonomic scope" value="Bacteria"/>
</dbReference>
<proteinExistence type="inferred from homology"/>
<dbReference type="SUPFAM" id="SSF50331">
    <property type="entry name" value="MOP-like"/>
    <property type="match status" value="1"/>
</dbReference>
<comment type="subcellular location">
    <subcellularLocation>
        <location evidence="1">Cell inner membrane</location>
        <topology evidence="1">Peripheral membrane protein</topology>
    </subcellularLocation>
</comment>
<evidence type="ECO:0000259" key="10">
    <source>
        <dbReference type="PROSITE" id="PS50893"/>
    </source>
</evidence>
<dbReference type="FunFam" id="3.40.50.300:FF:000042">
    <property type="entry name" value="Maltose/maltodextrin ABC transporter, ATP-binding protein"/>
    <property type="match status" value="1"/>
</dbReference>
<keyword evidence="3" id="KW-0813">Transport</keyword>
<evidence type="ECO:0000313" key="11">
    <source>
        <dbReference type="EMBL" id="KGT77974.1"/>
    </source>
</evidence>
<evidence type="ECO:0000256" key="9">
    <source>
        <dbReference type="ARBA" id="ARBA00024722"/>
    </source>
</evidence>
<dbReference type="PANTHER" id="PTHR43875:SF3">
    <property type="entry name" value="MALTOSE_MALTODEXTRIN IMPORT ATP-BINDING PROTEIN MALK"/>
    <property type="match status" value="1"/>
</dbReference>
<dbReference type="GO" id="GO:0015423">
    <property type="term" value="F:ABC-type maltose transporter activity"/>
    <property type="evidence" value="ECO:0007669"/>
    <property type="project" value="TreeGrafter"/>
</dbReference>
<keyword evidence="5" id="KW-0997">Cell inner membrane</keyword>
<dbReference type="InterPro" id="IPR008995">
    <property type="entry name" value="Mo/tungstate-bd_C_term_dom"/>
</dbReference>
<dbReference type="InterPro" id="IPR003439">
    <property type="entry name" value="ABC_transporter-like_ATP-bd"/>
</dbReference>
<evidence type="ECO:0000256" key="3">
    <source>
        <dbReference type="ARBA" id="ARBA00022448"/>
    </source>
</evidence>
<dbReference type="GO" id="GO:1990060">
    <property type="term" value="C:maltose transport complex"/>
    <property type="evidence" value="ECO:0007669"/>
    <property type="project" value="TreeGrafter"/>
</dbReference>
<feature type="domain" description="ABC transporter" evidence="10">
    <location>
        <begin position="4"/>
        <end position="234"/>
    </location>
</feature>
<evidence type="ECO:0000256" key="7">
    <source>
        <dbReference type="ARBA" id="ARBA00022840"/>
    </source>
</evidence>
<accession>A0A0A3XXD0</accession>
<dbReference type="EMBL" id="JRPN01000017">
    <property type="protein sequence ID" value="KGT77974.1"/>
    <property type="molecule type" value="Genomic_DNA"/>
</dbReference>
<sequence length="370" mass="40277">MADVRLEGLKKAFGTIEILRNIDLTIDHGEFVVFVGPSGSGKSTLLRMIGGLEPISGGRLLIDNELVNDIDAADRNLGMVFQSYALYPHMTVKENLAFPLRMAKAAKAEIAAKIAETASLLQIDHLLDRKPRQLSGGQRQRVAIGRAIMREPKVFLFDEPLSNLDTDLRVQMRVQIAKLHKQLGNTMIYVTHDQVEAMTMADKIVVLKDGNIEQVGSPHDLYHNPASRFVAGFIGSPKMNFLGGKVEAAHEHGMDVRLDAGPTISVPVQPDQMLVGKPVTVGIRPDDFSSSMPGQQEISIELGVDFVEHLGSVTYIYGNAGNEALVARAPQSGWPKGASKFTLTAAPADCHLFMGNGKAVWRLHAPASWS</sequence>
<evidence type="ECO:0000256" key="6">
    <source>
        <dbReference type="ARBA" id="ARBA00022741"/>
    </source>
</evidence>
<keyword evidence="4" id="KW-1003">Cell membrane</keyword>
<dbReference type="PANTHER" id="PTHR43875">
    <property type="entry name" value="MALTODEXTRIN IMPORT ATP-BINDING PROTEIN MSMX"/>
    <property type="match status" value="1"/>
</dbReference>
<keyword evidence="8" id="KW-0472">Membrane</keyword>
<name>A0A0A3XXD0_BRAJP</name>
<organism evidence="11 12">
    <name type="scientific">Bradyrhizobium japonicum</name>
    <dbReference type="NCBI Taxonomy" id="375"/>
    <lineage>
        <taxon>Bacteria</taxon>
        <taxon>Pseudomonadati</taxon>
        <taxon>Pseudomonadota</taxon>
        <taxon>Alphaproteobacteria</taxon>
        <taxon>Hyphomicrobiales</taxon>
        <taxon>Nitrobacteraceae</taxon>
        <taxon>Bradyrhizobium</taxon>
    </lineage>
</organism>
<dbReference type="Pfam" id="PF00005">
    <property type="entry name" value="ABC_tran"/>
    <property type="match status" value="1"/>
</dbReference>
<dbReference type="GO" id="GO:0005524">
    <property type="term" value="F:ATP binding"/>
    <property type="evidence" value="ECO:0007669"/>
    <property type="project" value="UniProtKB-KW"/>
</dbReference>
<dbReference type="PROSITE" id="PS50893">
    <property type="entry name" value="ABC_TRANSPORTER_2"/>
    <property type="match status" value="1"/>
</dbReference>
<keyword evidence="7" id="KW-0067">ATP-binding</keyword>
<dbReference type="STRING" id="375.BKD09_RS43260"/>
<dbReference type="Gene3D" id="3.40.50.300">
    <property type="entry name" value="P-loop containing nucleotide triphosphate hydrolases"/>
    <property type="match status" value="1"/>
</dbReference>
<dbReference type="NCBIfam" id="NF008653">
    <property type="entry name" value="PRK11650.1"/>
    <property type="match status" value="1"/>
</dbReference>
<protein>
    <submittedName>
        <fullName evidence="11">ABC transporter</fullName>
    </submittedName>
</protein>
<evidence type="ECO:0000256" key="5">
    <source>
        <dbReference type="ARBA" id="ARBA00022519"/>
    </source>
</evidence>
<evidence type="ECO:0000256" key="2">
    <source>
        <dbReference type="ARBA" id="ARBA00005417"/>
    </source>
</evidence>
<evidence type="ECO:0000313" key="12">
    <source>
        <dbReference type="Proteomes" id="UP000030377"/>
    </source>
</evidence>
<dbReference type="InterPro" id="IPR017871">
    <property type="entry name" value="ABC_transporter-like_CS"/>
</dbReference>
<dbReference type="InterPro" id="IPR040582">
    <property type="entry name" value="OB_MalK-like"/>
</dbReference>
<dbReference type="PROSITE" id="PS00211">
    <property type="entry name" value="ABC_TRANSPORTER_1"/>
    <property type="match status" value="1"/>
</dbReference>
<keyword evidence="6" id="KW-0547">Nucleotide-binding</keyword>
<dbReference type="Proteomes" id="UP000030377">
    <property type="component" value="Unassembled WGS sequence"/>
</dbReference>
<dbReference type="GO" id="GO:0016887">
    <property type="term" value="F:ATP hydrolysis activity"/>
    <property type="evidence" value="ECO:0007669"/>
    <property type="project" value="InterPro"/>
</dbReference>
<dbReference type="InterPro" id="IPR012340">
    <property type="entry name" value="NA-bd_OB-fold"/>
</dbReference>
<dbReference type="GO" id="GO:0055052">
    <property type="term" value="C:ATP-binding cassette (ABC) transporter complex, substrate-binding subunit-containing"/>
    <property type="evidence" value="ECO:0007669"/>
    <property type="project" value="TreeGrafter"/>
</dbReference>
<dbReference type="InterPro" id="IPR027417">
    <property type="entry name" value="P-loop_NTPase"/>
</dbReference>
<dbReference type="SMART" id="SM00382">
    <property type="entry name" value="AAA"/>
    <property type="match status" value="1"/>
</dbReference>
<evidence type="ECO:0000256" key="1">
    <source>
        <dbReference type="ARBA" id="ARBA00004417"/>
    </source>
</evidence>
<dbReference type="Gene3D" id="2.40.50.140">
    <property type="entry name" value="Nucleic acid-binding proteins"/>
    <property type="match status" value="1"/>
</dbReference>
<dbReference type="Gene3D" id="2.40.50.100">
    <property type="match status" value="1"/>
</dbReference>
<comment type="similarity">
    <text evidence="2">Belongs to the ABC transporter superfamily.</text>
</comment>
<dbReference type="InterPro" id="IPR003593">
    <property type="entry name" value="AAA+_ATPase"/>
</dbReference>